<proteinExistence type="predicted"/>
<sequence>MESLEDLVHQMETQMDRADSKLDLLTVRLNQFEAKVIHPSGDADNLSYQESSQNINTEVQEIKENGEEEPDDSGLDPKFLTEILSEVHRVKKEYKQVLQDVHQVQELQQEVTRSLRKQMKQVQNHFDRLRDRVIGSSGSNALPAQK</sequence>
<gene>
    <name evidence="3" type="ORF">KUF71_008176</name>
</gene>
<comment type="caution">
    <text evidence="3">The sequence shown here is derived from an EMBL/GenBank/DDBJ whole genome shotgun (WGS) entry which is preliminary data.</text>
</comment>
<accession>A0AAE1LI79</accession>
<protein>
    <submittedName>
        <fullName evidence="3">Anamorsin-like protein</fullName>
    </submittedName>
</protein>
<keyword evidence="1" id="KW-0175">Coiled coil</keyword>
<reference evidence="3" key="2">
    <citation type="journal article" date="2023" name="BMC Genomics">
        <title>Pest status, molecular evolution, and epigenetic factors derived from the genome assembly of Frankliniella fusca, a thysanopteran phytovirus vector.</title>
        <authorList>
            <person name="Catto M.A."/>
            <person name="Labadie P.E."/>
            <person name="Jacobson A.L."/>
            <person name="Kennedy G.G."/>
            <person name="Srinivasan R."/>
            <person name="Hunt B.G."/>
        </authorList>
    </citation>
    <scope>NUCLEOTIDE SEQUENCE</scope>
    <source>
        <strain evidence="3">PL_HMW_Pooled</strain>
    </source>
</reference>
<dbReference type="Proteomes" id="UP001219518">
    <property type="component" value="Unassembled WGS sequence"/>
</dbReference>
<organism evidence="3 4">
    <name type="scientific">Frankliniella fusca</name>
    <dbReference type="NCBI Taxonomy" id="407009"/>
    <lineage>
        <taxon>Eukaryota</taxon>
        <taxon>Metazoa</taxon>
        <taxon>Ecdysozoa</taxon>
        <taxon>Arthropoda</taxon>
        <taxon>Hexapoda</taxon>
        <taxon>Insecta</taxon>
        <taxon>Pterygota</taxon>
        <taxon>Neoptera</taxon>
        <taxon>Paraneoptera</taxon>
        <taxon>Thysanoptera</taxon>
        <taxon>Terebrantia</taxon>
        <taxon>Thripoidea</taxon>
        <taxon>Thripidae</taxon>
        <taxon>Frankliniella</taxon>
    </lineage>
</organism>
<name>A0AAE1LI79_9NEOP</name>
<dbReference type="Gene3D" id="6.10.250.1380">
    <property type="match status" value="1"/>
</dbReference>
<reference evidence="3" key="1">
    <citation type="submission" date="2021-07" db="EMBL/GenBank/DDBJ databases">
        <authorList>
            <person name="Catto M.A."/>
            <person name="Jacobson A."/>
            <person name="Kennedy G."/>
            <person name="Labadie P."/>
            <person name="Hunt B.G."/>
            <person name="Srinivasan R."/>
        </authorList>
    </citation>
    <scope>NUCLEOTIDE SEQUENCE</scope>
    <source>
        <strain evidence="3">PL_HMW_Pooled</strain>
        <tissue evidence="3">Head</tissue>
    </source>
</reference>
<evidence type="ECO:0000256" key="1">
    <source>
        <dbReference type="SAM" id="Coils"/>
    </source>
</evidence>
<evidence type="ECO:0000256" key="2">
    <source>
        <dbReference type="SAM" id="MobiDB-lite"/>
    </source>
</evidence>
<keyword evidence="4" id="KW-1185">Reference proteome</keyword>
<feature type="coiled-coil region" evidence="1">
    <location>
        <begin position="1"/>
        <end position="35"/>
    </location>
</feature>
<dbReference type="AlphaFoldDB" id="A0AAE1LI79"/>
<feature type="region of interest" description="Disordered" evidence="2">
    <location>
        <begin position="57"/>
        <end position="77"/>
    </location>
</feature>
<dbReference type="EMBL" id="JAHWGI010000969">
    <property type="protein sequence ID" value="KAK3919027.1"/>
    <property type="molecule type" value="Genomic_DNA"/>
</dbReference>
<evidence type="ECO:0000313" key="4">
    <source>
        <dbReference type="Proteomes" id="UP001219518"/>
    </source>
</evidence>
<evidence type="ECO:0000313" key="3">
    <source>
        <dbReference type="EMBL" id="KAK3919027.1"/>
    </source>
</evidence>